<name>A0AAV0S2T9_9ROSI</name>
<evidence type="ECO:0000313" key="2">
    <source>
        <dbReference type="Proteomes" id="UP001154282"/>
    </source>
</evidence>
<comment type="caution">
    <text evidence="1">The sequence shown here is derived from an EMBL/GenBank/DDBJ whole genome shotgun (WGS) entry which is preliminary data.</text>
</comment>
<keyword evidence="2" id="KW-1185">Reference proteome</keyword>
<organism evidence="1 2">
    <name type="scientific">Linum tenue</name>
    <dbReference type="NCBI Taxonomy" id="586396"/>
    <lineage>
        <taxon>Eukaryota</taxon>
        <taxon>Viridiplantae</taxon>
        <taxon>Streptophyta</taxon>
        <taxon>Embryophyta</taxon>
        <taxon>Tracheophyta</taxon>
        <taxon>Spermatophyta</taxon>
        <taxon>Magnoliopsida</taxon>
        <taxon>eudicotyledons</taxon>
        <taxon>Gunneridae</taxon>
        <taxon>Pentapetalae</taxon>
        <taxon>rosids</taxon>
        <taxon>fabids</taxon>
        <taxon>Malpighiales</taxon>
        <taxon>Linaceae</taxon>
        <taxon>Linum</taxon>
    </lineage>
</organism>
<dbReference type="Proteomes" id="UP001154282">
    <property type="component" value="Unassembled WGS sequence"/>
</dbReference>
<sequence length="120" mass="13385">MKEAFLEAWHRDILANIFRSKQAVLMHDPIGSSSMGRLPSVKNQGLLHPHSIIPFGSQNLLVDPCGLPVTRGSRSIRTVPIRVLGLLGAEEVPLLLQIPCHKTETEHGPRDRICRRRLQG</sequence>
<protein>
    <submittedName>
        <fullName evidence="1">Uncharacterized protein</fullName>
    </submittedName>
</protein>
<accession>A0AAV0S2T9</accession>
<evidence type="ECO:0000313" key="1">
    <source>
        <dbReference type="EMBL" id="CAI0627443.1"/>
    </source>
</evidence>
<reference evidence="1" key="1">
    <citation type="submission" date="2022-08" db="EMBL/GenBank/DDBJ databases">
        <authorList>
            <person name="Gutierrez-Valencia J."/>
        </authorList>
    </citation>
    <scope>NUCLEOTIDE SEQUENCE</scope>
</reference>
<gene>
    <name evidence="1" type="ORF">LITE_LOCUS51281</name>
</gene>
<proteinExistence type="predicted"/>
<dbReference type="AlphaFoldDB" id="A0AAV0S2T9"/>
<dbReference type="EMBL" id="CAMGYJ010000011">
    <property type="protein sequence ID" value="CAI0627443.1"/>
    <property type="molecule type" value="Genomic_DNA"/>
</dbReference>